<evidence type="ECO:0000256" key="1">
    <source>
        <dbReference type="ARBA" id="ARBA00004651"/>
    </source>
</evidence>
<evidence type="ECO:0000256" key="3">
    <source>
        <dbReference type="ARBA" id="ARBA00022692"/>
    </source>
</evidence>
<evidence type="ECO:0000256" key="2">
    <source>
        <dbReference type="ARBA" id="ARBA00022475"/>
    </source>
</evidence>
<dbReference type="InterPro" id="IPR003740">
    <property type="entry name" value="YitT"/>
</dbReference>
<evidence type="ECO:0000313" key="8">
    <source>
        <dbReference type="Proteomes" id="UP000447833"/>
    </source>
</evidence>
<evidence type="ECO:0000256" key="5">
    <source>
        <dbReference type="ARBA" id="ARBA00023136"/>
    </source>
</evidence>
<dbReference type="EMBL" id="WMEY01000008">
    <property type="protein sequence ID" value="MYL65630.1"/>
    <property type="molecule type" value="Genomic_DNA"/>
</dbReference>
<dbReference type="Pfam" id="PF02588">
    <property type="entry name" value="YitT_membrane"/>
    <property type="match status" value="1"/>
</dbReference>
<comment type="subcellular location">
    <subcellularLocation>
        <location evidence="1">Cell membrane</location>
        <topology evidence="1">Multi-pass membrane protein</topology>
    </subcellularLocation>
</comment>
<organism evidence="7 8">
    <name type="scientific">Guptibacillus hwajinpoensis</name>
    <dbReference type="NCBI Taxonomy" id="208199"/>
    <lineage>
        <taxon>Bacteria</taxon>
        <taxon>Bacillati</taxon>
        <taxon>Bacillota</taxon>
        <taxon>Bacilli</taxon>
        <taxon>Bacillales</taxon>
        <taxon>Guptibacillaceae</taxon>
        <taxon>Guptibacillus</taxon>
    </lineage>
</organism>
<dbReference type="InterPro" id="IPR051461">
    <property type="entry name" value="UPF0750_membrane"/>
</dbReference>
<feature type="transmembrane region" description="Helical" evidence="6">
    <location>
        <begin position="167"/>
        <end position="185"/>
    </location>
</feature>
<proteinExistence type="predicted"/>
<accession>A0A845F4A3</accession>
<feature type="transmembrane region" description="Helical" evidence="6">
    <location>
        <begin position="138"/>
        <end position="161"/>
    </location>
</feature>
<dbReference type="RefSeq" id="WP_098446570.1">
    <property type="nucleotide sequence ID" value="NZ_WMEY01000008.1"/>
</dbReference>
<keyword evidence="5 6" id="KW-0472">Membrane</keyword>
<keyword evidence="4 6" id="KW-1133">Transmembrane helix</keyword>
<evidence type="ECO:0000256" key="6">
    <source>
        <dbReference type="SAM" id="Phobius"/>
    </source>
</evidence>
<protein>
    <recommendedName>
        <fullName evidence="9">YitT family protein</fullName>
    </recommendedName>
</protein>
<feature type="transmembrane region" description="Helical" evidence="6">
    <location>
        <begin position="45"/>
        <end position="67"/>
    </location>
</feature>
<dbReference type="Proteomes" id="UP000447833">
    <property type="component" value="Unassembled WGS sequence"/>
</dbReference>
<gene>
    <name evidence="7" type="ORF">GLW07_19910</name>
</gene>
<evidence type="ECO:0008006" key="9">
    <source>
        <dbReference type="Google" id="ProtNLM"/>
    </source>
</evidence>
<sequence length="190" mass="20481">MYKKIVAVVIGSILVGSGINAFLVPNHLIDGGMIGIGLIVKYIWGYQTGLTIICLSIPLYIIAFLYFRPYFYNSLHGLLLSSFFIDLLSPLRYAFSFPILISSILGGFFVGTGIGIMLKYETSTGGTDLLAQFISRIVTLNVGIIIFLIDGLVILIGSKTIGLNASLYSAVTIFAVGIATSLLTIKKEAL</sequence>
<dbReference type="PANTHER" id="PTHR33545:SF5">
    <property type="entry name" value="UPF0750 MEMBRANE PROTEIN YITT"/>
    <property type="match status" value="1"/>
</dbReference>
<feature type="transmembrane region" description="Helical" evidence="6">
    <location>
        <begin position="99"/>
        <end position="118"/>
    </location>
</feature>
<dbReference type="GO" id="GO:0005886">
    <property type="term" value="C:plasma membrane"/>
    <property type="evidence" value="ECO:0007669"/>
    <property type="project" value="UniProtKB-SubCell"/>
</dbReference>
<evidence type="ECO:0000256" key="4">
    <source>
        <dbReference type="ARBA" id="ARBA00022989"/>
    </source>
</evidence>
<keyword evidence="3 6" id="KW-0812">Transmembrane</keyword>
<name>A0A845F4A3_9BACL</name>
<keyword evidence="2" id="KW-1003">Cell membrane</keyword>
<dbReference type="PANTHER" id="PTHR33545">
    <property type="entry name" value="UPF0750 MEMBRANE PROTEIN YITT-RELATED"/>
    <property type="match status" value="1"/>
</dbReference>
<dbReference type="AlphaFoldDB" id="A0A845F4A3"/>
<comment type="caution">
    <text evidence="7">The sequence shown here is derived from an EMBL/GenBank/DDBJ whole genome shotgun (WGS) entry which is preliminary data.</text>
</comment>
<evidence type="ECO:0000313" key="7">
    <source>
        <dbReference type="EMBL" id="MYL65630.1"/>
    </source>
</evidence>
<reference evidence="7 8" key="1">
    <citation type="submission" date="2019-11" db="EMBL/GenBank/DDBJ databases">
        <title>Genome sequences of 17 halophilic strains isolated from different environments.</title>
        <authorList>
            <person name="Furrow R.E."/>
        </authorList>
    </citation>
    <scope>NUCLEOTIDE SEQUENCE [LARGE SCALE GENOMIC DNA]</scope>
    <source>
        <strain evidence="7 8">22506_14_FS</strain>
    </source>
</reference>